<evidence type="ECO:0000313" key="1">
    <source>
        <dbReference type="EMBL" id="KMT22314.1"/>
    </source>
</evidence>
<dbReference type="OrthoDB" id="3524978at2"/>
<dbReference type="PATRIC" id="fig|1121307.3.peg.335"/>
<dbReference type="Pfam" id="PF14072">
    <property type="entry name" value="DndB"/>
    <property type="match status" value="1"/>
</dbReference>
<organism evidence="1 2">
    <name type="scientific">Clostridium cylindrosporum DSM 605</name>
    <dbReference type="NCBI Taxonomy" id="1121307"/>
    <lineage>
        <taxon>Bacteria</taxon>
        <taxon>Bacillati</taxon>
        <taxon>Bacillota</taxon>
        <taxon>Clostridia</taxon>
        <taxon>Eubacteriales</taxon>
        <taxon>Clostridiaceae</taxon>
        <taxon>Clostridium</taxon>
    </lineage>
</organism>
<protein>
    <submittedName>
        <fullName evidence="1">DGQHR domain-containing protein</fullName>
    </submittedName>
</protein>
<dbReference type="AlphaFoldDB" id="A0A0J8DDK4"/>
<reference evidence="1 2" key="1">
    <citation type="submission" date="2015-06" db="EMBL/GenBank/DDBJ databases">
        <title>Draft genome sequence of the purine-degrading Clostridium cylindrosporum HC-1 (DSM 605).</title>
        <authorList>
            <person name="Poehlein A."/>
            <person name="Schiel-Bengelsdorf B."/>
            <person name="Bengelsdorf F."/>
            <person name="Daniel R."/>
            <person name="Duerre P."/>
        </authorList>
    </citation>
    <scope>NUCLEOTIDE SEQUENCE [LARGE SCALE GENOMIC DNA]</scope>
    <source>
        <strain evidence="1 2">DSM 605</strain>
    </source>
</reference>
<accession>A0A0J8DDK4</accession>
<dbReference type="RefSeq" id="WP_048570130.1">
    <property type="nucleotide sequence ID" value="NZ_LFVU01000023.1"/>
</dbReference>
<proteinExistence type="predicted"/>
<dbReference type="InterPro" id="IPR017601">
    <property type="entry name" value="DGQHR-contain_dom"/>
</dbReference>
<keyword evidence="2" id="KW-1185">Reference proteome</keyword>
<dbReference type="Proteomes" id="UP000036756">
    <property type="component" value="Unassembled WGS sequence"/>
</dbReference>
<evidence type="ECO:0000313" key="2">
    <source>
        <dbReference type="Proteomes" id="UP000036756"/>
    </source>
</evidence>
<gene>
    <name evidence="1" type="ORF">CLCY_17c00080</name>
</gene>
<dbReference type="NCBIfam" id="TIGR03187">
    <property type="entry name" value="DGQHR"/>
    <property type="match status" value="1"/>
</dbReference>
<name>A0A0J8DDK4_CLOCY</name>
<dbReference type="EMBL" id="LFVU01000023">
    <property type="protein sequence ID" value="KMT22314.1"/>
    <property type="molecule type" value="Genomic_DNA"/>
</dbReference>
<comment type="caution">
    <text evidence="1">The sequence shown here is derived from an EMBL/GenBank/DDBJ whole genome shotgun (WGS) entry which is preliminary data.</text>
</comment>
<dbReference type="InterPro" id="IPR017642">
    <property type="entry name" value="DNA_S_mod_DndB"/>
</dbReference>
<dbReference type="CDD" id="cd16414">
    <property type="entry name" value="dndB_like"/>
    <property type="match status" value="1"/>
</dbReference>
<sequence>MLATGSITTISGTKGKQFGKDIYTSLIKFRDLEKFLAVFPKVQRKVDKTRVNLLAGYILKGLEEGNMSFLTSITATCRGDIFFNDTKQVIAIDTTSQLSINDGQHRFEGVRKAISEIKKEIRKTKAGDSKELLKGKLNLLEEMTLPIVIFANISESEEMQLFHDLNNLAKPPSKSVNLKFNQSNLYIRLAKEVSEENEFLSAYGIDMENNKLSDKNPNFALLNTISNSISFLLLGKDKQDDSFLKSENYQVHKQNVNAIFDNLFTYLPSDITNRKKYLLGKASILQGICKFIYNAKNKMELSDDVIYKVIEDTEWRHDDVWLNYGGSWDKSNEGITFSGSAAAIGSVNKMLMDNLEKINSL</sequence>